<dbReference type="EMBL" id="BLLB01000002">
    <property type="protein sequence ID" value="GFH03973.1"/>
    <property type="molecule type" value="Genomic_DNA"/>
</dbReference>
<proteinExistence type="predicted"/>
<name>A0A7I9ZT68_9MYCO</name>
<dbReference type="GO" id="GO:0005524">
    <property type="term" value="F:ATP binding"/>
    <property type="evidence" value="ECO:0007669"/>
    <property type="project" value="UniProtKB-KW"/>
</dbReference>
<comment type="caution">
    <text evidence="4">The sequence shown here is derived from an EMBL/GenBank/DDBJ whole genome shotgun (WGS) entry which is preliminary data.</text>
</comment>
<reference evidence="4 5" key="1">
    <citation type="journal article" date="2019" name="Emerg. Microbes Infect.">
        <title>Comprehensive subspecies identification of 175 nontuberculous mycobacteria species based on 7547 genomic profiles.</title>
        <authorList>
            <person name="Matsumoto Y."/>
            <person name="Kinjo T."/>
            <person name="Motooka D."/>
            <person name="Nabeya D."/>
            <person name="Jung N."/>
            <person name="Uechi K."/>
            <person name="Horii T."/>
            <person name="Iida T."/>
            <person name="Fujita J."/>
            <person name="Nakamura S."/>
        </authorList>
    </citation>
    <scope>NUCLEOTIDE SEQUENCE [LARGE SCALE GENOMIC DNA]</scope>
    <source>
        <strain evidence="4 5">JCM 30996</strain>
    </source>
</reference>
<dbReference type="PANTHER" id="PTHR13504:SF38">
    <property type="entry name" value="FIDO DOMAIN-CONTAINING PROTEIN"/>
    <property type="match status" value="1"/>
</dbReference>
<dbReference type="InterPro" id="IPR040198">
    <property type="entry name" value="Fido_containing"/>
</dbReference>
<keyword evidence="2" id="KW-0067">ATP-binding</keyword>
<organism evidence="4 5">
    <name type="scientific">Mycolicibacterium hippocampi</name>
    <dbReference type="NCBI Taxonomy" id="659824"/>
    <lineage>
        <taxon>Bacteria</taxon>
        <taxon>Bacillati</taxon>
        <taxon>Actinomycetota</taxon>
        <taxon>Actinomycetes</taxon>
        <taxon>Mycobacteriales</taxon>
        <taxon>Mycobacteriaceae</taxon>
        <taxon>Mycolicibacterium</taxon>
    </lineage>
</organism>
<gene>
    <name evidence="4" type="ORF">MHIP_44560</name>
</gene>
<dbReference type="Gene3D" id="1.10.3290.10">
    <property type="entry name" value="Fido-like domain"/>
    <property type="match status" value="1"/>
</dbReference>
<keyword evidence="5" id="KW-1185">Reference proteome</keyword>
<sequence>MYEKLLWDAPAEAGYGLADLRAAQRQAGEYEAAIPASIAELSVNLPAAVLADAEEASNEITRFDAELGDEIAPFSAVLLRSESAASSNIENLTASARAIAEAEALGDTSRRNAAQIVSNTEAMKAAVALADQLDENAILAMHSALMRVSDPTSAGQWRTEQVWIGGGSFGPRGADYIAPHHTRVLETIADLLDFTRRTDLPTLPQIAIAHAQFETIHPFTDGNGRTGRALIQAMLRHKRLTRQITVPVSAGLLTNTDAYFHALGSYREGDVAPIVARLSEASLLAVANGRQLVTELRSIREEWNSRITARRDSAIHRVADMLIKYPVINARFLQRELMIRTGNARRYIDPLAEAGVIIEFTDRARNRAWRAPEVLGALDAFAVRAGRRTHPS</sequence>
<feature type="domain" description="Fido" evidence="3">
    <location>
        <begin position="133"/>
        <end position="280"/>
    </location>
</feature>
<evidence type="ECO:0000313" key="5">
    <source>
        <dbReference type="Proteomes" id="UP000465304"/>
    </source>
</evidence>
<dbReference type="Proteomes" id="UP000465304">
    <property type="component" value="Unassembled WGS sequence"/>
</dbReference>
<evidence type="ECO:0000259" key="3">
    <source>
        <dbReference type="PROSITE" id="PS51459"/>
    </source>
</evidence>
<evidence type="ECO:0000256" key="2">
    <source>
        <dbReference type="PIRSR" id="PIRSR640198-2"/>
    </source>
</evidence>
<dbReference type="Pfam" id="PF02661">
    <property type="entry name" value="Fic"/>
    <property type="match status" value="1"/>
</dbReference>
<dbReference type="SUPFAM" id="SSF140931">
    <property type="entry name" value="Fic-like"/>
    <property type="match status" value="1"/>
</dbReference>
<dbReference type="PROSITE" id="PS51459">
    <property type="entry name" value="FIDO"/>
    <property type="match status" value="1"/>
</dbReference>
<keyword evidence="2" id="KW-0547">Nucleotide-binding</keyword>
<feature type="binding site" evidence="2">
    <location>
        <begin position="221"/>
        <end position="228"/>
    </location>
    <ligand>
        <name>ATP</name>
        <dbReference type="ChEBI" id="CHEBI:30616"/>
    </ligand>
</feature>
<feature type="active site" evidence="1">
    <location>
        <position position="217"/>
    </location>
</feature>
<evidence type="ECO:0000256" key="1">
    <source>
        <dbReference type="PIRSR" id="PIRSR640198-1"/>
    </source>
</evidence>
<evidence type="ECO:0000313" key="4">
    <source>
        <dbReference type="EMBL" id="GFH03973.1"/>
    </source>
</evidence>
<dbReference type="PANTHER" id="PTHR13504">
    <property type="entry name" value="FIDO DOMAIN-CONTAINING PROTEIN DDB_G0283145"/>
    <property type="match status" value="1"/>
</dbReference>
<dbReference type="InterPro" id="IPR003812">
    <property type="entry name" value="Fido"/>
</dbReference>
<protein>
    <submittedName>
        <fullName evidence="4">Fic family protein</fullName>
    </submittedName>
</protein>
<accession>A0A7I9ZT68</accession>
<dbReference type="AlphaFoldDB" id="A0A7I9ZT68"/>
<dbReference type="InterPro" id="IPR036597">
    <property type="entry name" value="Fido-like_dom_sf"/>
</dbReference>